<dbReference type="PANTHER" id="PTHR39087">
    <property type="entry name" value="UPF0104 MEMBRANE PROTEIN MJ1595"/>
    <property type="match status" value="1"/>
</dbReference>
<evidence type="ECO:0000256" key="3">
    <source>
        <dbReference type="ARBA" id="ARBA00022692"/>
    </source>
</evidence>
<organism evidence="7 8">
    <name type="scientific">Dactylosporangium cerinum</name>
    <dbReference type="NCBI Taxonomy" id="1434730"/>
    <lineage>
        <taxon>Bacteria</taxon>
        <taxon>Bacillati</taxon>
        <taxon>Actinomycetota</taxon>
        <taxon>Actinomycetes</taxon>
        <taxon>Micromonosporales</taxon>
        <taxon>Micromonosporaceae</taxon>
        <taxon>Dactylosporangium</taxon>
    </lineage>
</organism>
<dbReference type="Pfam" id="PF03706">
    <property type="entry name" value="LPG_synthase_TM"/>
    <property type="match status" value="1"/>
</dbReference>
<keyword evidence="8" id="KW-1185">Reference proteome</keyword>
<accession>A0ABV9W5J6</accession>
<proteinExistence type="predicted"/>
<feature type="transmembrane region" description="Helical" evidence="6">
    <location>
        <begin position="70"/>
        <end position="93"/>
    </location>
</feature>
<dbReference type="InterPro" id="IPR022791">
    <property type="entry name" value="L-PG_synthase/AglD"/>
</dbReference>
<dbReference type="EMBL" id="JBHSIU010000054">
    <property type="protein sequence ID" value="MFC5003634.1"/>
    <property type="molecule type" value="Genomic_DNA"/>
</dbReference>
<evidence type="ECO:0000256" key="6">
    <source>
        <dbReference type="SAM" id="Phobius"/>
    </source>
</evidence>
<evidence type="ECO:0000256" key="5">
    <source>
        <dbReference type="ARBA" id="ARBA00023136"/>
    </source>
</evidence>
<protein>
    <submittedName>
        <fullName evidence="7">YbhN family protein</fullName>
    </submittedName>
</protein>
<comment type="caution">
    <text evidence="7">The sequence shown here is derived from an EMBL/GenBank/DDBJ whole genome shotgun (WGS) entry which is preliminary data.</text>
</comment>
<evidence type="ECO:0000313" key="7">
    <source>
        <dbReference type="EMBL" id="MFC5003634.1"/>
    </source>
</evidence>
<keyword evidence="4 6" id="KW-1133">Transmembrane helix</keyword>
<keyword evidence="2" id="KW-1003">Cell membrane</keyword>
<evidence type="ECO:0000256" key="1">
    <source>
        <dbReference type="ARBA" id="ARBA00004651"/>
    </source>
</evidence>
<feature type="transmembrane region" description="Helical" evidence="6">
    <location>
        <begin position="152"/>
        <end position="173"/>
    </location>
</feature>
<dbReference type="PANTHER" id="PTHR39087:SF2">
    <property type="entry name" value="UPF0104 MEMBRANE PROTEIN MJ1595"/>
    <property type="match status" value="1"/>
</dbReference>
<feature type="transmembrane region" description="Helical" evidence="6">
    <location>
        <begin position="229"/>
        <end position="246"/>
    </location>
</feature>
<name>A0ABV9W5J6_9ACTN</name>
<comment type="subcellular location">
    <subcellularLocation>
        <location evidence="1">Cell membrane</location>
        <topology evidence="1">Multi-pass membrane protein</topology>
    </subcellularLocation>
</comment>
<keyword evidence="5 6" id="KW-0472">Membrane</keyword>
<evidence type="ECO:0000256" key="2">
    <source>
        <dbReference type="ARBA" id="ARBA00022475"/>
    </source>
</evidence>
<gene>
    <name evidence="7" type="ORF">ACFPIJ_38155</name>
</gene>
<dbReference type="Proteomes" id="UP001595912">
    <property type="component" value="Unassembled WGS sequence"/>
</dbReference>
<dbReference type="RefSeq" id="WP_380122788.1">
    <property type="nucleotide sequence ID" value="NZ_JBHSIU010000054.1"/>
</dbReference>
<feature type="transmembrane region" description="Helical" evidence="6">
    <location>
        <begin position="179"/>
        <end position="208"/>
    </location>
</feature>
<feature type="transmembrane region" description="Helical" evidence="6">
    <location>
        <begin position="296"/>
        <end position="320"/>
    </location>
</feature>
<feature type="transmembrane region" description="Helical" evidence="6">
    <location>
        <begin position="326"/>
        <end position="353"/>
    </location>
</feature>
<evidence type="ECO:0000256" key="4">
    <source>
        <dbReference type="ARBA" id="ARBA00022989"/>
    </source>
</evidence>
<feature type="transmembrane region" description="Helical" evidence="6">
    <location>
        <begin position="266"/>
        <end position="289"/>
    </location>
</feature>
<reference evidence="8" key="1">
    <citation type="journal article" date="2019" name="Int. J. Syst. Evol. Microbiol.">
        <title>The Global Catalogue of Microorganisms (GCM) 10K type strain sequencing project: providing services to taxonomists for standard genome sequencing and annotation.</title>
        <authorList>
            <consortium name="The Broad Institute Genomics Platform"/>
            <consortium name="The Broad Institute Genome Sequencing Center for Infectious Disease"/>
            <person name="Wu L."/>
            <person name="Ma J."/>
        </authorList>
    </citation>
    <scope>NUCLEOTIDE SEQUENCE [LARGE SCALE GENOMIC DNA]</scope>
    <source>
        <strain evidence="8">CGMCC 4.7152</strain>
    </source>
</reference>
<feature type="transmembrane region" description="Helical" evidence="6">
    <location>
        <begin position="32"/>
        <end position="50"/>
    </location>
</feature>
<evidence type="ECO:0000313" key="8">
    <source>
        <dbReference type="Proteomes" id="UP001595912"/>
    </source>
</evidence>
<keyword evidence="3 6" id="KW-0812">Transmembrane</keyword>
<sequence length="360" mass="36913">MTAEPVSVPASVDGGAAGAAAGASRRHPWVRALLLLGAAVAVTYAATHLSSTGASWSRAGHLISGLGPRWLLVLGVVWLVGLWVHTVVLTAALPGLTSRRALTLNLSGSAVSNVMPLGGLAGTTLNLAMVRGWGHSNLDFARFVVVSKATDVIAKLVMPLVAVVALVLCGAAPSGHVALWLSATGALAASGGLVVAALLGRATLLLRLVAVADRLRVRIGRRRDRRPDGLWTSVAADLFAGAGSLVRRRWARLSWGMAAYWLLQGALLWCCCAAVGLRAVPAVVLAALVAERALTLLAITPGGTGLVEAGTIGVLIVLGADPTASLAAILVFRAFVFAAEIPVGGMALGAWLLSRRAARY</sequence>